<sequence length="693" mass="78903">IIEIVFLPSPLIKVICTLLVWLHVRAGVSRLVANKTLQGVQLILSMTLTLVEAALLSSGISVHFPSIDLPRDIRAAYQVCSIEPELVRTACCPKCFSLYPQPIPQVCSWKSSPRSRACNTKLWKVRNTRKGLKNVPCTLYTTQSFNSWLHFFLSRQIIEDALRNTFREQTDHPIQFGADMKDIRDSPAWRDLYGSFHSPYHLIFGVYIDWFNPFTNKIAGKHASCGAIILYCLNLPPHLRYKPENTFIAGLTPPPHMPTATTICHLLDPILSSTTEYSTALGKNVPTFYHPDEGVPMQVRVAPLVADLEASRKVAGFLTHAATMFCSFCLLTKTAREALEIASGVRWSPFHHLPYWDPVKHVVLGFMHNWLEGILQHHLRTLWGIGRDENERKKVHELEVDEQWTESDISDSANELDDLAQEIIDNQHQPFPPSSLSPSPNTTSGTSTSSSTTPTPRPSQSAQNSNPYIFNDEDDNNDQDYIPADISPFSFSNSELQSIRDCIRDVSLPTWVQRPPINLGEPGHGKLKAREYLTLFTNIFPLIIPQLWYSPTATNEQHQHFLCFYHLVAATNIVSSFKTSNAAADEYMQHYIQYRTLIQQLFYYVPSKPNHHYAMHNSDLLKYWGPLPSFSEFPGERINGILQRINTNHRLRMFSHFSMTCIFLRLIYIQYRGFRFYNASSNVPTSTLGCNFA</sequence>
<accession>A0A9P6CM27</accession>
<keyword evidence="3" id="KW-1185">Reference proteome</keyword>
<feature type="non-terminal residue" evidence="2">
    <location>
        <position position="1"/>
    </location>
</feature>
<dbReference type="Proteomes" id="UP000807469">
    <property type="component" value="Unassembled WGS sequence"/>
</dbReference>
<organism evidence="2 3">
    <name type="scientific">Pholiota conissans</name>
    <dbReference type="NCBI Taxonomy" id="109636"/>
    <lineage>
        <taxon>Eukaryota</taxon>
        <taxon>Fungi</taxon>
        <taxon>Dikarya</taxon>
        <taxon>Basidiomycota</taxon>
        <taxon>Agaricomycotina</taxon>
        <taxon>Agaricomycetes</taxon>
        <taxon>Agaricomycetidae</taxon>
        <taxon>Agaricales</taxon>
        <taxon>Agaricineae</taxon>
        <taxon>Strophariaceae</taxon>
        <taxon>Pholiota</taxon>
    </lineage>
</organism>
<comment type="caution">
    <text evidence="2">The sequence shown here is derived from an EMBL/GenBank/DDBJ whole genome shotgun (WGS) entry which is preliminary data.</text>
</comment>
<dbReference type="EMBL" id="MU155716">
    <property type="protein sequence ID" value="KAF9471292.1"/>
    <property type="molecule type" value="Genomic_DNA"/>
</dbReference>
<protein>
    <submittedName>
        <fullName evidence="2">Uncharacterized protein</fullName>
    </submittedName>
</protein>
<proteinExistence type="predicted"/>
<evidence type="ECO:0000313" key="3">
    <source>
        <dbReference type="Proteomes" id="UP000807469"/>
    </source>
</evidence>
<feature type="compositionally biased region" description="Low complexity" evidence="1">
    <location>
        <begin position="436"/>
        <end position="461"/>
    </location>
</feature>
<evidence type="ECO:0000256" key="1">
    <source>
        <dbReference type="SAM" id="MobiDB-lite"/>
    </source>
</evidence>
<reference evidence="2" key="1">
    <citation type="submission" date="2020-11" db="EMBL/GenBank/DDBJ databases">
        <authorList>
            <consortium name="DOE Joint Genome Institute"/>
            <person name="Ahrendt S."/>
            <person name="Riley R."/>
            <person name="Andreopoulos W."/>
            <person name="Labutti K."/>
            <person name="Pangilinan J."/>
            <person name="Ruiz-Duenas F.J."/>
            <person name="Barrasa J.M."/>
            <person name="Sanchez-Garcia M."/>
            <person name="Camarero S."/>
            <person name="Miyauchi S."/>
            <person name="Serrano A."/>
            <person name="Linde D."/>
            <person name="Babiker R."/>
            <person name="Drula E."/>
            <person name="Ayuso-Fernandez I."/>
            <person name="Pacheco R."/>
            <person name="Padilla G."/>
            <person name="Ferreira P."/>
            <person name="Barriuso J."/>
            <person name="Kellner H."/>
            <person name="Castanera R."/>
            <person name="Alfaro M."/>
            <person name="Ramirez L."/>
            <person name="Pisabarro A.G."/>
            <person name="Kuo A."/>
            <person name="Tritt A."/>
            <person name="Lipzen A."/>
            <person name="He G."/>
            <person name="Yan M."/>
            <person name="Ng V."/>
            <person name="Cullen D."/>
            <person name="Martin F."/>
            <person name="Rosso M.-N."/>
            <person name="Henrissat B."/>
            <person name="Hibbett D."/>
            <person name="Martinez A.T."/>
            <person name="Grigoriev I.V."/>
        </authorList>
    </citation>
    <scope>NUCLEOTIDE SEQUENCE</scope>
    <source>
        <strain evidence="2">CIRM-BRFM 674</strain>
    </source>
</reference>
<name>A0A9P6CM27_9AGAR</name>
<dbReference type="PANTHER" id="PTHR46579">
    <property type="entry name" value="F5/8 TYPE C DOMAIN-CONTAINING PROTEIN-RELATED"/>
    <property type="match status" value="1"/>
</dbReference>
<evidence type="ECO:0000313" key="2">
    <source>
        <dbReference type="EMBL" id="KAF9471292.1"/>
    </source>
</evidence>
<feature type="region of interest" description="Disordered" evidence="1">
    <location>
        <begin position="427"/>
        <end position="484"/>
    </location>
</feature>
<dbReference type="AlphaFoldDB" id="A0A9P6CM27"/>
<gene>
    <name evidence="2" type="ORF">BDN70DRAFT_977179</name>
</gene>
<dbReference type="OrthoDB" id="3269001at2759"/>
<dbReference type="PANTHER" id="PTHR46579:SF2">
    <property type="entry name" value="C2H2-TYPE DOMAIN-CONTAINING PROTEIN"/>
    <property type="match status" value="1"/>
</dbReference>